<keyword evidence="1" id="KW-0732">Signal</keyword>
<evidence type="ECO:0000313" key="2">
    <source>
        <dbReference type="EMBL" id="MQQ09806.1"/>
    </source>
</evidence>
<accession>A0A843YFD1</accession>
<feature type="chain" id="PRO_5032344996" evidence="1">
    <location>
        <begin position="21"/>
        <end position="162"/>
    </location>
</feature>
<dbReference type="RefSeq" id="WP_153216781.1">
    <property type="nucleotide sequence ID" value="NZ_WIBF01000010.1"/>
</dbReference>
<proteinExistence type="predicted"/>
<evidence type="ECO:0000256" key="1">
    <source>
        <dbReference type="SAM" id="SignalP"/>
    </source>
</evidence>
<dbReference type="AlphaFoldDB" id="A0A843YFD1"/>
<reference evidence="2 3" key="1">
    <citation type="submission" date="2019-10" db="EMBL/GenBank/DDBJ databases">
        <title>Epibacterium sp. nov., isolated from seawater.</title>
        <authorList>
            <person name="Zhang X."/>
            <person name="Li N."/>
        </authorList>
    </citation>
    <scope>NUCLEOTIDE SEQUENCE [LARGE SCALE GENOMIC DNA]</scope>
    <source>
        <strain evidence="2 3">SM1979</strain>
    </source>
</reference>
<protein>
    <submittedName>
        <fullName evidence="2">Acyloxyacyl hydrolase</fullName>
    </submittedName>
</protein>
<dbReference type="Gene3D" id="2.40.160.20">
    <property type="match status" value="1"/>
</dbReference>
<dbReference type="Proteomes" id="UP000444174">
    <property type="component" value="Unassembled WGS sequence"/>
</dbReference>
<comment type="caution">
    <text evidence="2">The sequence shown here is derived from an EMBL/GenBank/DDBJ whole genome shotgun (WGS) entry which is preliminary data.</text>
</comment>
<dbReference type="GO" id="GO:0016787">
    <property type="term" value="F:hydrolase activity"/>
    <property type="evidence" value="ECO:0007669"/>
    <property type="project" value="UniProtKB-KW"/>
</dbReference>
<dbReference type="EMBL" id="WIBF01000010">
    <property type="protein sequence ID" value="MQQ09806.1"/>
    <property type="molecule type" value="Genomic_DNA"/>
</dbReference>
<dbReference type="InterPro" id="IPR018550">
    <property type="entry name" value="Lipid-A_deacylase-rel"/>
</dbReference>
<organism evidence="2 3">
    <name type="scientific">Tritonibacter litoralis</name>
    <dbReference type="NCBI Taxonomy" id="2662264"/>
    <lineage>
        <taxon>Bacteria</taxon>
        <taxon>Pseudomonadati</taxon>
        <taxon>Pseudomonadota</taxon>
        <taxon>Alphaproteobacteria</taxon>
        <taxon>Rhodobacterales</taxon>
        <taxon>Paracoccaceae</taxon>
        <taxon>Tritonibacter</taxon>
    </lineage>
</organism>
<keyword evidence="3" id="KW-1185">Reference proteome</keyword>
<sequence length="162" mass="17078">MKSLLIGAVMAAAVAGTAQAQSLVFGLGQSDYSETGSEDGIVFEVELHGDSFFERGNFSAGWGGVASVQETGDAFIGGGLVGTFQLRNRWFIETSVMPGAYFESEEGNDLGSTFEIRSLLGVGRTLNNGNAISLSVSHKSNASTAERNPGVNSVTLRWHKPL</sequence>
<name>A0A843YFD1_9RHOB</name>
<evidence type="ECO:0000313" key="3">
    <source>
        <dbReference type="Proteomes" id="UP000444174"/>
    </source>
</evidence>
<gene>
    <name evidence="2" type="ORF">GFB49_15175</name>
</gene>
<dbReference type="Pfam" id="PF09411">
    <property type="entry name" value="PagL"/>
    <property type="match status" value="1"/>
</dbReference>
<keyword evidence="2" id="KW-0378">Hydrolase</keyword>
<feature type="signal peptide" evidence="1">
    <location>
        <begin position="1"/>
        <end position="20"/>
    </location>
</feature>